<accession>A0AA97AQA2</accession>
<keyword evidence="1" id="KW-1133">Transmembrane helix</keyword>
<dbReference type="AlphaFoldDB" id="A0AA97AQA2"/>
<organism evidence="2">
    <name type="scientific">Leptolyngbya sp. NK1-12</name>
    <dbReference type="NCBI Taxonomy" id="2547451"/>
    <lineage>
        <taxon>Bacteria</taxon>
        <taxon>Bacillati</taxon>
        <taxon>Cyanobacteriota</taxon>
        <taxon>Cyanophyceae</taxon>
        <taxon>Leptolyngbyales</taxon>
        <taxon>Leptolyngbyaceae</taxon>
        <taxon>Leptolyngbya group</taxon>
        <taxon>Leptolyngbya</taxon>
    </lineage>
</organism>
<dbReference type="EMBL" id="CP053586">
    <property type="protein sequence ID" value="WNZ23148.1"/>
    <property type="molecule type" value="Genomic_DNA"/>
</dbReference>
<gene>
    <name evidence="2" type="ORF">HJG54_09965</name>
</gene>
<evidence type="ECO:0000256" key="1">
    <source>
        <dbReference type="SAM" id="Phobius"/>
    </source>
</evidence>
<protein>
    <submittedName>
        <fullName evidence="2">Uncharacterized protein</fullName>
    </submittedName>
</protein>
<sequence length="93" mass="10192">MAFTYMTNTQRISKIEFTSNPELCNIAFADPGPNFSPTVLIFGIPAATASTIAVNFYFTGVQRMLAIVTENQPAKVGSNNYFEARYGGRVEIS</sequence>
<proteinExistence type="predicted"/>
<feature type="transmembrane region" description="Helical" evidence="1">
    <location>
        <begin position="39"/>
        <end position="58"/>
    </location>
</feature>
<evidence type="ECO:0000313" key="2">
    <source>
        <dbReference type="EMBL" id="WNZ23148.1"/>
    </source>
</evidence>
<name>A0AA97AQA2_9CYAN</name>
<dbReference type="RefSeq" id="WP_158673054.1">
    <property type="nucleotide sequence ID" value="NZ_CP053586.1"/>
</dbReference>
<reference evidence="2" key="1">
    <citation type="submission" date="2020-05" db="EMBL/GenBank/DDBJ databases">
        <authorList>
            <person name="Zhu T."/>
            <person name="Keshari N."/>
            <person name="Lu X."/>
        </authorList>
    </citation>
    <scope>NUCLEOTIDE SEQUENCE</scope>
    <source>
        <strain evidence="2">NK1-12</strain>
    </source>
</reference>
<keyword evidence="1" id="KW-0812">Transmembrane</keyword>
<keyword evidence="1" id="KW-0472">Membrane</keyword>